<protein>
    <submittedName>
        <fullName evidence="1">Uncharacterized protein</fullName>
    </submittedName>
</protein>
<reference evidence="1 2" key="1">
    <citation type="journal article" date="2015" name="MBio">
        <title>Genome-Resolved Metagenomic Analysis Reveals Roles for Candidate Phyla and Other Microbial Community Members in Biogeochemical Transformations in Oil Reservoirs.</title>
        <authorList>
            <person name="Hu P."/>
            <person name="Tom L."/>
            <person name="Singh A."/>
            <person name="Thomas B.C."/>
            <person name="Baker B.J."/>
            <person name="Piceno Y.M."/>
            <person name="Andersen G.L."/>
            <person name="Banfield J.F."/>
        </authorList>
    </citation>
    <scope>NUCLEOTIDE SEQUENCE [LARGE SCALE GENOMIC DNA]</scope>
    <source>
        <strain evidence="1">46_26</strain>
    </source>
</reference>
<dbReference type="EMBL" id="LGFG01000043">
    <property type="protein sequence ID" value="KUK23184.1"/>
    <property type="molecule type" value="Genomic_DNA"/>
</dbReference>
<dbReference type="OMA" id="FAFSMED"/>
<gene>
    <name evidence="1" type="ORF">XD57_0709</name>
</gene>
<evidence type="ECO:0000313" key="1">
    <source>
        <dbReference type="EMBL" id="KUK23184.1"/>
    </source>
</evidence>
<comment type="caution">
    <text evidence="1">The sequence shown here is derived from an EMBL/GenBank/DDBJ whole genome shotgun (WGS) entry which is preliminary data.</text>
</comment>
<evidence type="ECO:0000313" key="2">
    <source>
        <dbReference type="Proteomes" id="UP000058636"/>
    </source>
</evidence>
<dbReference type="AlphaFoldDB" id="A0A117L357"/>
<dbReference type="Proteomes" id="UP000058636">
    <property type="component" value="Unassembled WGS sequence"/>
</dbReference>
<accession>A0A117L357</accession>
<name>A0A117L357_9THEM</name>
<sequence length="182" mass="19649">MKKFLVILLAVVAVGAFAFSLEDLKVSVFGNYNFVVSATSTTSDATAANYLDFGLDLTYPVAENMELGLGLGFAYLLGTDATPLFSVDATPSQNALDLFAVFKYSIELDRESRVVIRGFGGPSWPMAKFDFGKFGWVFGVGASYTRDFEGLVVGLGAGVEMRIYEKNNVIAIPVGGNFEINF</sequence>
<dbReference type="PATRIC" id="fig|93930.3.peg.1560"/>
<organism evidence="1 2">
    <name type="scientific">Thermotoga petrophila</name>
    <dbReference type="NCBI Taxonomy" id="93929"/>
    <lineage>
        <taxon>Bacteria</taxon>
        <taxon>Thermotogati</taxon>
        <taxon>Thermotogota</taxon>
        <taxon>Thermotogae</taxon>
        <taxon>Thermotogales</taxon>
        <taxon>Thermotogaceae</taxon>
        <taxon>Thermotoga</taxon>
    </lineage>
</organism>
<proteinExistence type="predicted"/>
<dbReference type="RefSeq" id="WP_011943458.1">
    <property type="nucleotide sequence ID" value="NZ_DAITJQ010000005.1"/>
</dbReference>